<evidence type="ECO:0000313" key="1">
    <source>
        <dbReference type="EMBL" id="OWZ17455.1"/>
    </source>
</evidence>
<dbReference type="AlphaFoldDB" id="A0A225WIL1"/>
<dbReference type="GO" id="GO:0004386">
    <property type="term" value="F:helicase activity"/>
    <property type="evidence" value="ECO:0007669"/>
    <property type="project" value="UniProtKB-KW"/>
</dbReference>
<name>A0A225WIL1_9STRA</name>
<proteinExistence type="predicted"/>
<keyword evidence="1" id="KW-0547">Nucleotide-binding</keyword>
<accession>A0A225WIL1</accession>
<keyword evidence="1" id="KW-0067">ATP-binding</keyword>
<protein>
    <submittedName>
        <fullName evidence="1">Helitron helicase</fullName>
    </submittedName>
</protein>
<keyword evidence="1" id="KW-0378">Hydrolase</keyword>
<keyword evidence="1" id="KW-0347">Helicase</keyword>
<comment type="caution">
    <text evidence="1">The sequence shown here is derived from an EMBL/GenBank/DDBJ whole genome shotgun (WGS) entry which is preliminary data.</text>
</comment>
<gene>
    <name evidence="1" type="ORF">PHMEG_0008595</name>
</gene>
<dbReference type="OrthoDB" id="6606840at2759"/>
<dbReference type="STRING" id="4795.A0A225WIL1"/>
<reference evidence="2" key="1">
    <citation type="submission" date="2017-03" db="EMBL/GenBank/DDBJ databases">
        <title>Phytopthora megakarya and P. palmivora, two closely related causual agents of cacao black pod achieved similar genome size and gene model numbers by different mechanisms.</title>
        <authorList>
            <person name="Ali S."/>
            <person name="Shao J."/>
            <person name="Larry D.J."/>
            <person name="Kronmiller B."/>
            <person name="Shen D."/>
            <person name="Strem M.D."/>
            <person name="Melnick R.L."/>
            <person name="Guiltinan M.J."/>
            <person name="Tyler B.M."/>
            <person name="Meinhardt L.W."/>
            <person name="Bailey B.A."/>
        </authorList>
    </citation>
    <scope>NUCLEOTIDE SEQUENCE [LARGE SCALE GENOMIC DNA]</scope>
    <source>
        <strain evidence="2">zdho120</strain>
    </source>
</reference>
<sequence length="93" mass="10752">MVRVEVKTPTASAWSMANAPKGARRLWLKLPAANADGYAEVQRRRRPHGKLKFETDENNNWVVPYNPYLPQTYNCHINIEICTGITVVKYMYK</sequence>
<dbReference type="EMBL" id="NBNE01000750">
    <property type="protein sequence ID" value="OWZ17455.1"/>
    <property type="molecule type" value="Genomic_DNA"/>
</dbReference>
<keyword evidence="2" id="KW-1185">Reference proteome</keyword>
<dbReference type="Proteomes" id="UP000198211">
    <property type="component" value="Unassembled WGS sequence"/>
</dbReference>
<organism evidence="1 2">
    <name type="scientific">Phytophthora megakarya</name>
    <dbReference type="NCBI Taxonomy" id="4795"/>
    <lineage>
        <taxon>Eukaryota</taxon>
        <taxon>Sar</taxon>
        <taxon>Stramenopiles</taxon>
        <taxon>Oomycota</taxon>
        <taxon>Peronosporomycetes</taxon>
        <taxon>Peronosporales</taxon>
        <taxon>Peronosporaceae</taxon>
        <taxon>Phytophthora</taxon>
    </lineage>
</organism>
<evidence type="ECO:0000313" key="2">
    <source>
        <dbReference type="Proteomes" id="UP000198211"/>
    </source>
</evidence>